<protein>
    <submittedName>
        <fullName evidence="2">Uncharacterized protein</fullName>
    </submittedName>
</protein>
<feature type="transmembrane region" description="Helical" evidence="1">
    <location>
        <begin position="35"/>
        <end position="55"/>
    </location>
</feature>
<accession>U9T5P6</accession>
<sequence>MTMRITTIGIVEVIVILNIQQYLMQIKYRMKKKKASVKIVSYILVFFIQIDKPWIYVKGVN</sequence>
<keyword evidence="1" id="KW-1133">Transmembrane helix</keyword>
<gene>
    <name evidence="2" type="ORF">GLOINDRAFT_10291</name>
</gene>
<name>U9T5P6_RHIID</name>
<dbReference type="AlphaFoldDB" id="U9T5P6"/>
<keyword evidence="1" id="KW-0472">Membrane</keyword>
<organism evidence="2">
    <name type="scientific">Rhizophagus irregularis (strain DAOM 181602 / DAOM 197198 / MUCL 43194)</name>
    <name type="common">Arbuscular mycorrhizal fungus</name>
    <name type="synonym">Glomus intraradices</name>
    <dbReference type="NCBI Taxonomy" id="747089"/>
    <lineage>
        <taxon>Eukaryota</taxon>
        <taxon>Fungi</taxon>
        <taxon>Fungi incertae sedis</taxon>
        <taxon>Mucoromycota</taxon>
        <taxon>Glomeromycotina</taxon>
        <taxon>Glomeromycetes</taxon>
        <taxon>Glomerales</taxon>
        <taxon>Glomeraceae</taxon>
        <taxon>Rhizophagus</taxon>
    </lineage>
</organism>
<reference evidence="2" key="1">
    <citation type="submission" date="2013-07" db="EMBL/GenBank/DDBJ databases">
        <title>The genome of an arbuscular mycorrhizal fungus provides insights into the evolution of the oldest plant symbiosis.</title>
        <authorList>
            <consortium name="DOE Joint Genome Institute"/>
            <person name="Tisserant E."/>
            <person name="Malbreil M."/>
            <person name="Kuo A."/>
            <person name="Kohler A."/>
            <person name="Symeonidi A."/>
            <person name="Balestrini R."/>
            <person name="Charron P."/>
            <person name="Duensing N."/>
            <person name="Frei-dit-Frey N."/>
            <person name="Gianinazzi-Pearson V."/>
            <person name="Gilbert B."/>
            <person name="Handa Y."/>
            <person name="Hijri M."/>
            <person name="Kaul R."/>
            <person name="Kawaguchi M."/>
            <person name="Krajinski F."/>
            <person name="Lammers P."/>
            <person name="Lapierre D."/>
            <person name="Masclaux F.G."/>
            <person name="Murat C."/>
            <person name="Morin E."/>
            <person name="Ndikumana S."/>
            <person name="Pagni M."/>
            <person name="Petitpierre D."/>
            <person name="Requena N."/>
            <person name="Rosikiewicz P."/>
            <person name="Riley R."/>
            <person name="Saito K."/>
            <person name="San Clemente H."/>
            <person name="Shapiro H."/>
            <person name="van Tuinen D."/>
            <person name="Becard G."/>
            <person name="Bonfante P."/>
            <person name="Paszkowski U."/>
            <person name="Shachar-Hill Y."/>
            <person name="Young J.P."/>
            <person name="Sanders I.R."/>
            <person name="Henrissat B."/>
            <person name="Rensing S.A."/>
            <person name="Grigoriev I.V."/>
            <person name="Corradi N."/>
            <person name="Roux C."/>
            <person name="Martin F."/>
        </authorList>
    </citation>
    <scope>NUCLEOTIDE SEQUENCE</scope>
    <source>
        <strain evidence="2">DAOM 197198</strain>
    </source>
</reference>
<dbReference type="EMBL" id="KI298567">
    <property type="protein sequence ID" value="ERZ98690.1"/>
    <property type="molecule type" value="Genomic_DNA"/>
</dbReference>
<proteinExistence type="predicted"/>
<keyword evidence="1" id="KW-0812">Transmembrane</keyword>
<evidence type="ECO:0000313" key="2">
    <source>
        <dbReference type="EMBL" id="ERZ98690.1"/>
    </source>
</evidence>
<dbReference type="HOGENOM" id="CLU_2923864_0_0_1"/>
<evidence type="ECO:0000256" key="1">
    <source>
        <dbReference type="SAM" id="Phobius"/>
    </source>
</evidence>